<comment type="caution">
    <text evidence="5">The sequence shown here is derived from an EMBL/GenBank/DDBJ whole genome shotgun (WGS) entry which is preliminary data.</text>
</comment>
<comment type="pathway">
    <text evidence="3">Amino-acid degradation; L-arginine degradation via AST pathway; L-glutamate and succinate from L-arginine: step 2/5.</text>
</comment>
<dbReference type="GO" id="GO:0019545">
    <property type="term" value="P:L-arginine catabolic process to succinate"/>
    <property type="evidence" value="ECO:0007669"/>
    <property type="project" value="UniProtKB-UniRule"/>
</dbReference>
<dbReference type="NCBIfam" id="NF009789">
    <property type="entry name" value="PRK13281.1"/>
    <property type="match status" value="1"/>
</dbReference>
<name>A0AA37T3T3_9GAMM</name>
<feature type="binding site" evidence="3">
    <location>
        <position position="113"/>
    </location>
    <ligand>
        <name>substrate</name>
    </ligand>
</feature>
<evidence type="ECO:0000256" key="1">
    <source>
        <dbReference type="ARBA" id="ARBA00022503"/>
    </source>
</evidence>
<dbReference type="GO" id="GO:0009015">
    <property type="term" value="F:N-succinylarginine dihydrolase activity"/>
    <property type="evidence" value="ECO:0007669"/>
    <property type="project" value="UniProtKB-UniRule"/>
</dbReference>
<dbReference type="InterPro" id="IPR037031">
    <property type="entry name" value="AstB_sf"/>
</dbReference>
<dbReference type="RefSeq" id="WP_232594773.1">
    <property type="nucleotide sequence ID" value="NZ_BSPD01000045.1"/>
</dbReference>
<evidence type="ECO:0000313" key="6">
    <source>
        <dbReference type="Proteomes" id="UP001156870"/>
    </source>
</evidence>
<comment type="catalytic activity">
    <reaction evidence="3">
        <text>N(2)-succinyl-L-arginine + 2 H2O + 2 H(+) = N(2)-succinyl-L-ornithine + 2 NH4(+) + CO2</text>
        <dbReference type="Rhea" id="RHEA:19533"/>
        <dbReference type="ChEBI" id="CHEBI:15377"/>
        <dbReference type="ChEBI" id="CHEBI:15378"/>
        <dbReference type="ChEBI" id="CHEBI:16526"/>
        <dbReference type="ChEBI" id="CHEBI:28938"/>
        <dbReference type="ChEBI" id="CHEBI:58241"/>
        <dbReference type="ChEBI" id="CHEBI:58514"/>
        <dbReference type="EC" id="3.5.3.23"/>
    </reaction>
</comment>
<feature type="binding site" evidence="3">
    <location>
        <begin position="22"/>
        <end position="31"/>
    </location>
    <ligand>
        <name>substrate</name>
    </ligand>
</feature>
<gene>
    <name evidence="3 5" type="primary">astB</name>
    <name evidence="5" type="ORF">GCM10007877_20630</name>
</gene>
<organism evidence="5 6">
    <name type="scientific">Marinibactrum halimedae</name>
    <dbReference type="NCBI Taxonomy" id="1444977"/>
    <lineage>
        <taxon>Bacteria</taxon>
        <taxon>Pseudomonadati</taxon>
        <taxon>Pseudomonadota</taxon>
        <taxon>Gammaproteobacteria</taxon>
        <taxon>Cellvibrionales</taxon>
        <taxon>Cellvibrionaceae</taxon>
        <taxon>Marinibactrum</taxon>
    </lineage>
</organism>
<protein>
    <recommendedName>
        <fullName evidence="3 4">N-succinylarginine dihydrolase</fullName>
        <ecNumber evidence="3 4">3.5.3.23</ecNumber>
    </recommendedName>
</protein>
<dbReference type="Pfam" id="PF04996">
    <property type="entry name" value="AstB"/>
    <property type="match status" value="1"/>
</dbReference>
<keyword evidence="2 3" id="KW-0378">Hydrolase</keyword>
<evidence type="ECO:0000256" key="4">
    <source>
        <dbReference type="NCBIfam" id="TIGR03241"/>
    </source>
</evidence>
<dbReference type="Proteomes" id="UP001156870">
    <property type="component" value="Unassembled WGS sequence"/>
</dbReference>
<evidence type="ECO:0000256" key="2">
    <source>
        <dbReference type="ARBA" id="ARBA00022801"/>
    </source>
</evidence>
<proteinExistence type="inferred from homology"/>
<keyword evidence="6" id="KW-1185">Reference proteome</keyword>
<feature type="binding site" evidence="3">
    <location>
        <position position="254"/>
    </location>
    <ligand>
        <name>substrate</name>
    </ligand>
</feature>
<feature type="binding site" evidence="3">
    <location>
        <begin position="140"/>
        <end position="141"/>
    </location>
    <ligand>
        <name>substrate</name>
    </ligand>
</feature>
<dbReference type="HAMAP" id="MF_01172">
    <property type="entry name" value="AstB"/>
    <property type="match status" value="1"/>
</dbReference>
<dbReference type="AlphaFoldDB" id="A0AA37T3T3"/>
<dbReference type="InterPro" id="IPR007079">
    <property type="entry name" value="SuccinylArg_d-Hdrlase_AstB"/>
</dbReference>
<comment type="similarity">
    <text evidence="3">Belongs to the succinylarginine dihydrolase family.</text>
</comment>
<comment type="function">
    <text evidence="3">Catalyzes the hydrolysis of N(2)-succinylarginine into N(2)-succinylornithine, ammonia and CO(2).</text>
</comment>
<feature type="active site" description="Nucleophile" evidence="3">
    <location>
        <position position="372"/>
    </location>
</feature>
<dbReference type="PANTHER" id="PTHR30420:SF2">
    <property type="entry name" value="N-SUCCINYLARGININE DIHYDROLASE"/>
    <property type="match status" value="1"/>
</dbReference>
<dbReference type="Gene3D" id="3.75.10.20">
    <property type="entry name" value="Succinylarginine dihydrolase"/>
    <property type="match status" value="1"/>
</dbReference>
<feature type="binding site" evidence="3">
    <location>
        <position position="366"/>
    </location>
    <ligand>
        <name>substrate</name>
    </ligand>
</feature>
<dbReference type="EMBL" id="BSPD01000045">
    <property type="protein sequence ID" value="GLS26348.1"/>
    <property type="molecule type" value="Genomic_DNA"/>
</dbReference>
<dbReference type="PANTHER" id="PTHR30420">
    <property type="entry name" value="N-SUCCINYLARGININE DIHYDROLASE"/>
    <property type="match status" value="1"/>
</dbReference>
<sequence length="449" mass="49176">MKNDKVYEVNFDGLVGPTHNHAGLSFGNVASGKHAEMAASPKKAALQGLEKMKALADLGLKQGVLPPHERPHLPTLKRLGFQGSDSDIIAKVLKEAPHFLRSVSSASNMWVANAATVSPFLDTADGKTHFTPANLCSMFHRAIEPETTGRILQGIFSSGDYVHHAPLPSGTHFSDEGAANHTRFCEGYDKEGVEFFVYGASSFNTALPRPQRYPARQTLEASETIARIHRLNPAKTVFAQQNPAAIDAGVFHNDVIAVGNRNVLFYHEQAFVDTPEVIRQLNAAYGGDGLVYIEVAANQVPLKDAVSSYLFNSQLICPEGAAGATLVVPRECREISSVNAYLEELSCNNPHINKVMDFDLRQSMRNGGGPACLRLRVVLSQLQLESLGARVILDESLYQDLKGWINRHYRDTLLPEDLKDPALLVESRQALDELVQLLHLGAVYEFQSA</sequence>
<evidence type="ECO:0000256" key="3">
    <source>
        <dbReference type="HAMAP-Rule" id="MF_01172"/>
    </source>
</evidence>
<reference evidence="5 6" key="1">
    <citation type="journal article" date="2014" name="Int. J. Syst. Evol. Microbiol.">
        <title>Complete genome sequence of Corynebacterium casei LMG S-19264T (=DSM 44701T), isolated from a smear-ripened cheese.</title>
        <authorList>
            <consortium name="US DOE Joint Genome Institute (JGI-PGF)"/>
            <person name="Walter F."/>
            <person name="Albersmeier A."/>
            <person name="Kalinowski J."/>
            <person name="Ruckert C."/>
        </authorList>
    </citation>
    <scope>NUCLEOTIDE SEQUENCE [LARGE SCALE GENOMIC DNA]</scope>
    <source>
        <strain evidence="5 6">NBRC 110095</strain>
    </source>
</reference>
<feature type="active site" evidence="3">
    <location>
        <position position="252"/>
    </location>
</feature>
<evidence type="ECO:0000313" key="5">
    <source>
        <dbReference type="EMBL" id="GLS26348.1"/>
    </source>
</evidence>
<accession>A0AA37T3T3</accession>
<dbReference type="NCBIfam" id="TIGR03241">
    <property type="entry name" value="arg_catab_astB"/>
    <property type="match status" value="1"/>
</dbReference>
<feature type="active site" evidence="3">
    <location>
        <position position="176"/>
    </location>
</feature>
<comment type="subunit">
    <text evidence="3">Homodimer.</text>
</comment>
<dbReference type="SUPFAM" id="SSF55909">
    <property type="entry name" value="Pentein"/>
    <property type="match status" value="1"/>
</dbReference>
<keyword evidence="1 3" id="KW-0056">Arginine metabolism</keyword>
<feature type="binding site" evidence="3">
    <location>
        <position position="216"/>
    </location>
    <ligand>
        <name>substrate</name>
    </ligand>
</feature>
<dbReference type="EC" id="3.5.3.23" evidence="3 4"/>
<dbReference type="GO" id="GO:0019544">
    <property type="term" value="P:L-arginine catabolic process to L-glutamate"/>
    <property type="evidence" value="ECO:0007669"/>
    <property type="project" value="UniProtKB-UniRule"/>
</dbReference>